<dbReference type="InterPro" id="IPR007387">
    <property type="entry name" value="TRAP_DctQ"/>
</dbReference>
<keyword evidence="6 9" id="KW-1133">Transmembrane helix</keyword>
<dbReference type="PANTHER" id="PTHR35011">
    <property type="entry name" value="2,3-DIKETO-L-GULONATE TRAP TRANSPORTER SMALL PERMEASE PROTEIN YIAM"/>
    <property type="match status" value="1"/>
</dbReference>
<evidence type="ECO:0000259" key="10">
    <source>
        <dbReference type="Pfam" id="PF04290"/>
    </source>
</evidence>
<evidence type="ECO:0000313" key="11">
    <source>
        <dbReference type="EMBL" id="MBK5927009.1"/>
    </source>
</evidence>
<feature type="domain" description="Tripartite ATP-independent periplasmic transporters DctQ component" evidence="10">
    <location>
        <begin position="17"/>
        <end position="147"/>
    </location>
</feature>
<comment type="caution">
    <text evidence="11">The sequence shown here is derived from an EMBL/GenBank/DDBJ whole genome shotgun (WGS) entry which is preliminary data.</text>
</comment>
<evidence type="ECO:0000256" key="6">
    <source>
        <dbReference type="ARBA" id="ARBA00022989"/>
    </source>
</evidence>
<proteinExistence type="inferred from homology"/>
<reference evidence="11" key="1">
    <citation type="submission" date="2017-05" db="EMBL/GenBank/DDBJ databases">
        <authorList>
            <person name="Imhoff J.F."/>
            <person name="Rahn T."/>
            <person name="Kuenzel S."/>
            <person name="Neulinger S.C."/>
        </authorList>
    </citation>
    <scope>NUCLEOTIDE SEQUENCE</scope>
    <source>
        <strain evidence="11">LMG 28126</strain>
    </source>
</reference>
<dbReference type="Pfam" id="PF04290">
    <property type="entry name" value="DctQ"/>
    <property type="match status" value="1"/>
</dbReference>
<dbReference type="InterPro" id="IPR055348">
    <property type="entry name" value="DctQ"/>
</dbReference>
<evidence type="ECO:0000256" key="9">
    <source>
        <dbReference type="RuleBase" id="RU369079"/>
    </source>
</evidence>
<keyword evidence="3" id="KW-1003">Cell membrane</keyword>
<evidence type="ECO:0000256" key="8">
    <source>
        <dbReference type="ARBA" id="ARBA00038436"/>
    </source>
</evidence>
<dbReference type="Proteomes" id="UP000706333">
    <property type="component" value="Unassembled WGS sequence"/>
</dbReference>
<dbReference type="EMBL" id="NHSD01000196">
    <property type="protein sequence ID" value="MBK5927009.1"/>
    <property type="molecule type" value="Genomic_DNA"/>
</dbReference>
<accession>A0A934TK11</accession>
<evidence type="ECO:0000256" key="2">
    <source>
        <dbReference type="ARBA" id="ARBA00022448"/>
    </source>
</evidence>
<keyword evidence="7 9" id="KW-0472">Membrane</keyword>
<dbReference type="GO" id="GO:0005886">
    <property type="term" value="C:plasma membrane"/>
    <property type="evidence" value="ECO:0007669"/>
    <property type="project" value="UniProtKB-SubCell"/>
</dbReference>
<keyword evidence="4 9" id="KW-0997">Cell inner membrane</keyword>
<evidence type="ECO:0000256" key="1">
    <source>
        <dbReference type="ARBA" id="ARBA00004429"/>
    </source>
</evidence>
<organism evidence="11 12">
    <name type="scientific">Rhodobaculum claviforme</name>
    <dbReference type="NCBI Taxonomy" id="1549854"/>
    <lineage>
        <taxon>Bacteria</taxon>
        <taxon>Pseudomonadati</taxon>
        <taxon>Pseudomonadota</taxon>
        <taxon>Alphaproteobacteria</taxon>
        <taxon>Rhodobacterales</taxon>
        <taxon>Paracoccaceae</taxon>
        <taxon>Rhodobaculum</taxon>
    </lineage>
</organism>
<dbReference type="GO" id="GO:0022857">
    <property type="term" value="F:transmembrane transporter activity"/>
    <property type="evidence" value="ECO:0007669"/>
    <property type="project" value="UniProtKB-UniRule"/>
</dbReference>
<keyword evidence="12" id="KW-1185">Reference proteome</keyword>
<feature type="transmembrane region" description="Helical" evidence="9">
    <location>
        <begin position="121"/>
        <end position="146"/>
    </location>
</feature>
<evidence type="ECO:0000256" key="4">
    <source>
        <dbReference type="ARBA" id="ARBA00022519"/>
    </source>
</evidence>
<evidence type="ECO:0000313" key="12">
    <source>
        <dbReference type="Proteomes" id="UP000706333"/>
    </source>
</evidence>
<evidence type="ECO:0000256" key="7">
    <source>
        <dbReference type="ARBA" id="ARBA00023136"/>
    </source>
</evidence>
<feature type="transmembrane region" description="Helical" evidence="9">
    <location>
        <begin position="7"/>
        <end position="28"/>
    </location>
</feature>
<evidence type="ECO:0000256" key="3">
    <source>
        <dbReference type="ARBA" id="ARBA00022475"/>
    </source>
</evidence>
<gene>
    <name evidence="11" type="ORF">CCR87_06570</name>
</gene>
<dbReference type="AlphaFoldDB" id="A0A934TK11"/>
<reference evidence="11" key="2">
    <citation type="journal article" date="2020" name="Microorganisms">
        <title>Osmotic Adaptation and Compatible Solute Biosynthesis of Phototrophic Bacteria as Revealed from Genome Analyses.</title>
        <authorList>
            <person name="Imhoff J.F."/>
            <person name="Rahn T."/>
            <person name="Kunzel S."/>
            <person name="Keller A."/>
            <person name="Neulinger S.C."/>
        </authorList>
    </citation>
    <scope>NUCLEOTIDE SEQUENCE</scope>
    <source>
        <strain evidence="11">LMG 28126</strain>
    </source>
</reference>
<keyword evidence="2 9" id="KW-0813">Transport</keyword>
<comment type="function">
    <text evidence="9">Part of the tripartite ATP-independent periplasmic (TRAP) transport system.</text>
</comment>
<dbReference type="PANTHER" id="PTHR35011:SF4">
    <property type="entry name" value="SLL1102 PROTEIN"/>
    <property type="match status" value="1"/>
</dbReference>
<feature type="transmembrane region" description="Helical" evidence="9">
    <location>
        <begin position="79"/>
        <end position="101"/>
    </location>
</feature>
<comment type="subcellular location">
    <subcellularLocation>
        <location evidence="1 9">Cell inner membrane</location>
        <topology evidence="1 9">Multi-pass membrane protein</topology>
    </subcellularLocation>
</comment>
<feature type="transmembrane region" description="Helical" evidence="9">
    <location>
        <begin position="40"/>
        <end position="58"/>
    </location>
</feature>
<evidence type="ECO:0000256" key="5">
    <source>
        <dbReference type="ARBA" id="ARBA00022692"/>
    </source>
</evidence>
<name>A0A934TK11_9RHOB</name>
<sequence>MDGLARVVCGTAAAVLVTLVLSIVVLRYGFGTGSIKLQDGATYAFAVFLIFSLPVCLARGGHVRVEVLSERLPPGYIRAADAVALVVFLIPVFGLILWAGWSDLAFAWRIREASVETGGLPGLYLVRTALPVAAVLMIVQGVAAVLRPPVMA</sequence>
<comment type="subunit">
    <text evidence="9">The complex comprises the extracytoplasmic solute receptor protein and the two transmembrane proteins.</text>
</comment>
<protein>
    <recommendedName>
        <fullName evidence="9">TRAP transporter small permease protein</fullName>
    </recommendedName>
</protein>
<comment type="similarity">
    <text evidence="8 9">Belongs to the TRAP transporter small permease family.</text>
</comment>
<keyword evidence="5 9" id="KW-0812">Transmembrane</keyword>